<dbReference type="InterPro" id="IPR050194">
    <property type="entry name" value="Glycosyltransferase_grp1"/>
</dbReference>
<dbReference type="SUPFAM" id="SSF53756">
    <property type="entry name" value="UDP-Glycosyltransferase/glycogen phosphorylase"/>
    <property type="match status" value="1"/>
</dbReference>
<evidence type="ECO:0000259" key="4">
    <source>
        <dbReference type="Pfam" id="PF13439"/>
    </source>
</evidence>
<dbReference type="InterPro" id="IPR001296">
    <property type="entry name" value="Glyco_trans_1"/>
</dbReference>
<dbReference type="Proteomes" id="UP000199375">
    <property type="component" value="Unassembled WGS sequence"/>
</dbReference>
<evidence type="ECO:0000313" key="6">
    <source>
        <dbReference type="Proteomes" id="UP000199375"/>
    </source>
</evidence>
<keyword evidence="2 5" id="KW-0808">Transferase</keyword>
<dbReference type="PANTHER" id="PTHR45947">
    <property type="entry name" value="SULFOQUINOVOSYL TRANSFERASE SQD2"/>
    <property type="match status" value="1"/>
</dbReference>
<reference evidence="5 6" key="1">
    <citation type="submission" date="2016-06" db="EMBL/GenBank/DDBJ databases">
        <authorList>
            <person name="Kjaerup R.B."/>
            <person name="Dalgaard T.S."/>
            <person name="Juul-Madsen H.R."/>
        </authorList>
    </citation>
    <scope>NUCLEOTIDE SEQUENCE [LARGE SCALE GENOMIC DNA]</scope>
    <source>
        <strain evidence="5 6">DSM 45626</strain>
    </source>
</reference>
<dbReference type="EMBL" id="FMCW01000033">
    <property type="protein sequence ID" value="SCF14627.1"/>
    <property type="molecule type" value="Genomic_DNA"/>
</dbReference>
<evidence type="ECO:0000313" key="5">
    <source>
        <dbReference type="EMBL" id="SCF14627.1"/>
    </source>
</evidence>
<evidence type="ECO:0000256" key="1">
    <source>
        <dbReference type="ARBA" id="ARBA00022676"/>
    </source>
</evidence>
<organism evidence="5 6">
    <name type="scientific">Micromonospora haikouensis</name>
    <dbReference type="NCBI Taxonomy" id="686309"/>
    <lineage>
        <taxon>Bacteria</taxon>
        <taxon>Bacillati</taxon>
        <taxon>Actinomycetota</taxon>
        <taxon>Actinomycetes</taxon>
        <taxon>Micromonosporales</taxon>
        <taxon>Micromonosporaceae</taxon>
        <taxon>Micromonospora</taxon>
    </lineage>
</organism>
<dbReference type="AlphaFoldDB" id="A0A1C4Y1N1"/>
<dbReference type="PANTHER" id="PTHR45947:SF3">
    <property type="entry name" value="SULFOQUINOVOSYL TRANSFERASE SQD2"/>
    <property type="match status" value="1"/>
</dbReference>
<dbReference type="InterPro" id="IPR028098">
    <property type="entry name" value="Glyco_trans_4-like_N"/>
</dbReference>
<feature type="domain" description="Glycosyl transferase family 1" evidence="3">
    <location>
        <begin position="188"/>
        <end position="354"/>
    </location>
</feature>
<feature type="domain" description="Glycosyltransferase subfamily 4-like N-terminal" evidence="4">
    <location>
        <begin position="16"/>
        <end position="171"/>
    </location>
</feature>
<dbReference type="Pfam" id="PF13439">
    <property type="entry name" value="Glyco_transf_4"/>
    <property type="match status" value="1"/>
</dbReference>
<dbReference type="GO" id="GO:1901137">
    <property type="term" value="P:carbohydrate derivative biosynthetic process"/>
    <property type="evidence" value="ECO:0007669"/>
    <property type="project" value="UniProtKB-ARBA"/>
</dbReference>
<evidence type="ECO:0000256" key="2">
    <source>
        <dbReference type="ARBA" id="ARBA00022679"/>
    </source>
</evidence>
<keyword evidence="1 5" id="KW-0328">Glycosyltransferase</keyword>
<accession>A0A1C4Y1N1</accession>
<name>A0A1C4Y1N1_9ACTN</name>
<evidence type="ECO:0000259" key="3">
    <source>
        <dbReference type="Pfam" id="PF00534"/>
    </source>
</evidence>
<dbReference type="FunFam" id="3.40.50.2000:FF:000069">
    <property type="entry name" value="Alpha-(1-6)-phosphatidylinositol monomannoside mannosyltransferase"/>
    <property type="match status" value="1"/>
</dbReference>
<dbReference type="RefSeq" id="WP_091284857.1">
    <property type="nucleotide sequence ID" value="NZ_FMCW01000033.1"/>
</dbReference>
<sequence>MSRTLLITNDFPPRQGGIQSFVHNLAVRQPTGSVVVYASSWRGAEKFDADQPFEVVRERTKVLLPTPLIARRAARLARRHDCDTVWFGAAAPLGLLAAGLRRRAGVRRVVALTHGHEVGWAALPGARTALRRIGRGADVITYLGEYTRVRLERALHGLTELHRLAPGVDVDTYHPSVDGEPVRARLGLADRPVVVCVSRLVPRKGQDMLIRALPEIRRRVPDAALLVVGGGPYRGDLEKLARQTGVERDVVFTGSVPAAELPAHYAAGDVYAMPCRTRNRGLDVEGLGIVYLEASATGLPVVAGDSGGAPDAVREGETGYVVPGRDVAQLADRVATLLADRDLARQLGAAGRAWVEREWRWETQAARLAALLAG</sequence>
<dbReference type="GO" id="GO:0016758">
    <property type="term" value="F:hexosyltransferase activity"/>
    <property type="evidence" value="ECO:0007669"/>
    <property type="project" value="TreeGrafter"/>
</dbReference>
<protein>
    <submittedName>
        <fullName evidence="5">Phosphatidylinositol alpha-1,6-mannosyltransferase</fullName>
    </submittedName>
</protein>
<gene>
    <name evidence="5" type="ORF">GA0070558_13351</name>
</gene>
<dbReference type="Gene3D" id="3.40.50.2000">
    <property type="entry name" value="Glycogen Phosphorylase B"/>
    <property type="match status" value="2"/>
</dbReference>
<dbReference type="CDD" id="cd03801">
    <property type="entry name" value="GT4_PimA-like"/>
    <property type="match status" value="1"/>
</dbReference>
<proteinExistence type="predicted"/>
<dbReference type="Pfam" id="PF00534">
    <property type="entry name" value="Glycos_transf_1"/>
    <property type="match status" value="1"/>
</dbReference>